<sequence length="36" mass="4008">MILFAKVFGLVLIAFIAGVIIGDYHADKEKENEQTI</sequence>
<organism evidence="1 2">
    <name type="scientific">Mesobacillus stamsii</name>
    <dbReference type="NCBI Taxonomy" id="225347"/>
    <lineage>
        <taxon>Bacteria</taxon>
        <taxon>Bacillati</taxon>
        <taxon>Bacillota</taxon>
        <taxon>Bacilli</taxon>
        <taxon>Bacillales</taxon>
        <taxon>Bacillaceae</taxon>
        <taxon>Mesobacillus</taxon>
    </lineage>
</organism>
<reference evidence="1 2" key="1">
    <citation type="submission" date="2023-07" db="EMBL/GenBank/DDBJ databases">
        <title>Genomic Encyclopedia of Type Strains, Phase IV (KMG-IV): sequencing the most valuable type-strain genomes for metagenomic binning, comparative biology and taxonomic classification.</title>
        <authorList>
            <person name="Goeker M."/>
        </authorList>
    </citation>
    <scope>NUCLEOTIDE SEQUENCE [LARGE SCALE GENOMIC DNA]</scope>
    <source>
        <strain evidence="1 2">DSM 19598</strain>
    </source>
</reference>
<dbReference type="Proteomes" id="UP001242313">
    <property type="component" value="Unassembled WGS sequence"/>
</dbReference>
<proteinExistence type="predicted"/>
<evidence type="ECO:0000313" key="1">
    <source>
        <dbReference type="EMBL" id="MDQ0412683.1"/>
    </source>
</evidence>
<gene>
    <name evidence="1" type="ORF">J2S25_000863</name>
</gene>
<accession>A0ABU0FRY3</accession>
<dbReference type="EMBL" id="JAUSUN010000004">
    <property type="protein sequence ID" value="MDQ0412683.1"/>
    <property type="molecule type" value="Genomic_DNA"/>
</dbReference>
<evidence type="ECO:0000313" key="2">
    <source>
        <dbReference type="Proteomes" id="UP001242313"/>
    </source>
</evidence>
<comment type="caution">
    <text evidence="1">The sequence shown here is derived from an EMBL/GenBank/DDBJ whole genome shotgun (WGS) entry which is preliminary data.</text>
</comment>
<protein>
    <submittedName>
        <fullName evidence="1">Uncharacterized protein</fullName>
    </submittedName>
</protein>
<name>A0ABU0FRY3_9BACI</name>
<keyword evidence="2" id="KW-1185">Reference proteome</keyword>